<evidence type="ECO:0000256" key="13">
    <source>
        <dbReference type="ARBA" id="ARBA00026053"/>
    </source>
</evidence>
<dbReference type="GO" id="GO:0001514">
    <property type="term" value="P:selenocysteine incorporation"/>
    <property type="evidence" value="ECO:0007669"/>
    <property type="project" value="TreeGrafter"/>
</dbReference>
<evidence type="ECO:0000256" key="2">
    <source>
        <dbReference type="ARBA" id="ARBA00002552"/>
    </source>
</evidence>
<reference evidence="18" key="1">
    <citation type="submission" date="2023-06" db="EMBL/GenBank/DDBJ databases">
        <title>Genomic analysis of the entomopathogenic nematode Steinernema hermaphroditum.</title>
        <authorList>
            <person name="Schwarz E.M."/>
            <person name="Heppert J.K."/>
            <person name="Baniya A."/>
            <person name="Schwartz H.T."/>
            <person name="Tan C.-H."/>
            <person name="Antoshechkin I."/>
            <person name="Sternberg P.W."/>
            <person name="Goodrich-Blair H."/>
            <person name="Dillman A.R."/>
        </authorList>
    </citation>
    <scope>NUCLEOTIDE SEQUENCE</scope>
    <source>
        <strain evidence="18">PS9179</strain>
        <tissue evidence="18">Whole animal</tissue>
    </source>
</reference>
<evidence type="ECO:0000313" key="19">
    <source>
        <dbReference type="Proteomes" id="UP001175271"/>
    </source>
</evidence>
<dbReference type="GO" id="GO:0000049">
    <property type="term" value="F:tRNA binding"/>
    <property type="evidence" value="ECO:0007669"/>
    <property type="project" value="UniProtKB-KW"/>
</dbReference>
<dbReference type="Pfam" id="PF05889">
    <property type="entry name" value="SepSecS"/>
    <property type="match status" value="1"/>
</dbReference>
<proteinExistence type="inferred from homology"/>
<dbReference type="InterPro" id="IPR008829">
    <property type="entry name" value="SepSecS/SepCysS"/>
</dbReference>
<comment type="cofactor">
    <cofactor evidence="1">
        <name>pyridoxal 5'-phosphate</name>
        <dbReference type="ChEBI" id="CHEBI:597326"/>
    </cofactor>
</comment>
<dbReference type="AlphaFoldDB" id="A0AA39M7J3"/>
<keyword evidence="10" id="KW-0663">Pyridoxal phosphate</keyword>
<dbReference type="PANTHER" id="PTHR12944">
    <property type="entry name" value="SOLUBLE LIVER ANTIGEN/LIVER PANCREAS ANTIGEN"/>
    <property type="match status" value="1"/>
</dbReference>
<evidence type="ECO:0000256" key="4">
    <source>
        <dbReference type="ARBA" id="ARBA00007037"/>
    </source>
</evidence>
<dbReference type="GO" id="GO:0001717">
    <property type="term" value="P:conversion of seryl-tRNAsec to selenocys-tRNAsec"/>
    <property type="evidence" value="ECO:0007669"/>
    <property type="project" value="InterPro"/>
</dbReference>
<dbReference type="InterPro" id="IPR019872">
    <property type="entry name" value="Sec-tRNA_Se_transferase"/>
</dbReference>
<keyword evidence="11" id="KW-0648">Protein biosynthesis</keyword>
<dbReference type="InterPro" id="IPR015915">
    <property type="entry name" value="Kelch-typ_b-propeller"/>
</dbReference>
<comment type="function">
    <text evidence="2">Converts O-phosphoseryl-tRNA(Sec) to selenocysteinyl-tRNA(Sec) required for selenoprotein biosynthesis.</text>
</comment>
<keyword evidence="7" id="KW-0820">tRNA-binding</keyword>
<evidence type="ECO:0000256" key="9">
    <source>
        <dbReference type="ARBA" id="ARBA00022884"/>
    </source>
</evidence>
<dbReference type="EC" id="2.9.1.2" evidence="5"/>
<dbReference type="PANTHER" id="PTHR12944:SF2">
    <property type="entry name" value="O-PHOSPHOSERYL-TRNA(SEC) SELENIUM TRANSFERASE"/>
    <property type="match status" value="1"/>
</dbReference>
<dbReference type="Proteomes" id="UP001175271">
    <property type="component" value="Unassembled WGS sequence"/>
</dbReference>
<sequence>MTTRPFRDCRRLAVESRQKMFDDLIQKKELPEEGWSEQLIEQFVVYLANMDTNNRIDLTPIGAGEREGRVVAPLVARLHMNMSHGIGRSGNLTECQPKAQGSSMMAQIANEFALQTIKLMGVRSCKGALIVPMATGMALSLCLSSWRRSRPEAKYVIFSRIDQKSCFKSILFAGYEPLIVDLIRDDHTDSLQTNIDGIRRVIRDRPEQILAVMTTTSCFAPRAPDDLVEVAKLCSEFGLFHLVNNAYGLQSPKCVEFLEEARQEGRIDAFVQSTDKNFLIPVGGAVIGTFKKSKAEAIAQFYPGRASAIPSRDFAITCLYLGKSGWHALLQQREKLFEVMKTKLRSFAETINEKVLDIPENLISLAMSLKTIPSEKQTLFGSILFSRGITGARVVPSTAAKKSIEGYEFVNFGSHTSEQHDGYLNIACGIGMTAAEVDELFTRLQDNYKRFLRKEALGNENQVANDAGTENRPLVDAVLSCCCYRCRDSVAANATSSRASGNDAQKAFLVPLPYPRTVMESLVPVGETAPFPADMSKCEFASELISVVGHCMVPYGDCVIVWGGYYRKRAGESVYLPPYQINILPYGREELWVCYDCRDGIVPFPTTSATAMIWRRNLLIFGGSARFPQEVTRVVNDIFLLNLDTGIWSRPRDNIGEKKPPPRDKATGWEFDDKCYFFGGYGDSPDFILDTFQHLEKFFAYPSDFVYCGNDPRLAWNRQLLMFDSEWHILTQGGNVPLARAAASSTLVPHESTVYLFGGRLQSDRLNDLYALDLISLIWRQIIIDGPCGRSWCTLTYVPKQGEEQDYCFLYGGIDTESNPLSDCWRLKIGDRENIRWEEEAKYTAPCPRLWHSACYIGGQIIVFGGMASNPFDRSDQNSARYLNDIWRYDVSPKSLKALCCMNISYHFLDLLSHWNITSISDKAIWSVVLREIKAYFRSQKDLNGRKLCWTHLPLQLRSLAEYVFRQKSRYANRKIRRLLELCSSPR</sequence>
<dbReference type="GO" id="GO:0098621">
    <property type="term" value="F:O-phosphoseryl-tRNA(Sec) selenium transferase activity"/>
    <property type="evidence" value="ECO:0007669"/>
    <property type="project" value="UniProtKB-EC"/>
</dbReference>
<dbReference type="Pfam" id="PF24681">
    <property type="entry name" value="Kelch_KLHDC2_KLHL20_DRC7"/>
    <property type="match status" value="2"/>
</dbReference>
<evidence type="ECO:0000256" key="17">
    <source>
        <dbReference type="ARBA" id="ARBA00048808"/>
    </source>
</evidence>
<evidence type="ECO:0000313" key="18">
    <source>
        <dbReference type="EMBL" id="KAK0423872.1"/>
    </source>
</evidence>
<evidence type="ECO:0000256" key="12">
    <source>
        <dbReference type="ARBA" id="ARBA00023266"/>
    </source>
</evidence>
<evidence type="ECO:0000256" key="11">
    <source>
        <dbReference type="ARBA" id="ARBA00022917"/>
    </source>
</evidence>
<dbReference type="EMBL" id="JAUCMV010000001">
    <property type="protein sequence ID" value="KAK0423872.1"/>
    <property type="molecule type" value="Genomic_DNA"/>
</dbReference>
<dbReference type="Gene3D" id="3.40.640.10">
    <property type="entry name" value="Type I PLP-dependent aspartate aminotransferase-like (Major domain)"/>
    <property type="match status" value="1"/>
</dbReference>
<dbReference type="Gene3D" id="2.120.10.80">
    <property type="entry name" value="Kelch-type beta propeller"/>
    <property type="match status" value="2"/>
</dbReference>
<keyword evidence="8" id="KW-0808">Transferase</keyword>
<dbReference type="SUPFAM" id="SSF53383">
    <property type="entry name" value="PLP-dependent transferases"/>
    <property type="match status" value="1"/>
</dbReference>
<dbReference type="InterPro" id="IPR015421">
    <property type="entry name" value="PyrdxlP-dep_Trfase_major"/>
</dbReference>
<evidence type="ECO:0000256" key="10">
    <source>
        <dbReference type="ARBA" id="ARBA00022898"/>
    </source>
</evidence>
<comment type="similarity">
    <text evidence="4">Belongs to the SepSecS family.</text>
</comment>
<evidence type="ECO:0000256" key="3">
    <source>
        <dbReference type="ARBA" id="ARBA00004822"/>
    </source>
</evidence>
<evidence type="ECO:0000256" key="7">
    <source>
        <dbReference type="ARBA" id="ARBA00022555"/>
    </source>
</evidence>
<dbReference type="SUPFAM" id="SSF117281">
    <property type="entry name" value="Kelch motif"/>
    <property type="match status" value="1"/>
</dbReference>
<accession>A0AA39M7J3</accession>
<organism evidence="18 19">
    <name type="scientific">Steinernema hermaphroditum</name>
    <dbReference type="NCBI Taxonomy" id="289476"/>
    <lineage>
        <taxon>Eukaryota</taxon>
        <taxon>Metazoa</taxon>
        <taxon>Ecdysozoa</taxon>
        <taxon>Nematoda</taxon>
        <taxon>Chromadorea</taxon>
        <taxon>Rhabditida</taxon>
        <taxon>Tylenchina</taxon>
        <taxon>Panagrolaimomorpha</taxon>
        <taxon>Strongyloidoidea</taxon>
        <taxon>Steinernematidae</taxon>
        <taxon>Steinernema</taxon>
    </lineage>
</organism>
<evidence type="ECO:0000256" key="8">
    <source>
        <dbReference type="ARBA" id="ARBA00022679"/>
    </source>
</evidence>
<keyword evidence="19" id="KW-1185">Reference proteome</keyword>
<comment type="caution">
    <text evidence="18">The sequence shown here is derived from an EMBL/GenBank/DDBJ whole genome shotgun (WGS) entry which is preliminary data.</text>
</comment>
<evidence type="ECO:0000256" key="5">
    <source>
        <dbReference type="ARBA" id="ARBA00012464"/>
    </source>
</evidence>
<comment type="pathway">
    <text evidence="3">Aminoacyl-tRNA biosynthesis; selenocysteinyl-tRNA(Sec) biosynthesis; selenocysteinyl-tRNA(Sec) from L-seryl-tRNA(Sec) (archaeal/eukaryal route): step 2/2.</text>
</comment>
<dbReference type="InterPro" id="IPR015424">
    <property type="entry name" value="PyrdxlP-dep_Trfase"/>
</dbReference>
<keyword evidence="9" id="KW-0694">RNA-binding</keyword>
<evidence type="ECO:0000256" key="6">
    <source>
        <dbReference type="ARBA" id="ARBA00021963"/>
    </source>
</evidence>
<keyword evidence="12" id="KW-0711">Selenium</keyword>
<evidence type="ECO:0000256" key="1">
    <source>
        <dbReference type="ARBA" id="ARBA00001933"/>
    </source>
</evidence>
<evidence type="ECO:0000256" key="15">
    <source>
        <dbReference type="ARBA" id="ARBA00032048"/>
    </source>
</evidence>
<comment type="catalytic activity">
    <reaction evidence="17">
        <text>O-phospho-L-seryl-tRNA(Sec) + selenophosphate + H2O = L-selenocysteinyl-tRNA(Sec) + 2 phosphate</text>
        <dbReference type="Rhea" id="RHEA:25041"/>
        <dbReference type="Rhea" id="RHEA-COMP:9743"/>
        <dbReference type="Rhea" id="RHEA-COMP:9947"/>
        <dbReference type="ChEBI" id="CHEBI:15377"/>
        <dbReference type="ChEBI" id="CHEBI:16144"/>
        <dbReference type="ChEBI" id="CHEBI:43474"/>
        <dbReference type="ChEBI" id="CHEBI:78551"/>
        <dbReference type="ChEBI" id="CHEBI:78573"/>
        <dbReference type="EC" id="2.9.1.2"/>
    </reaction>
</comment>
<comment type="subunit">
    <text evidence="13">Homotetramer formed by a catalytic dimer and a non-catalytic dimer serving as a binding platform that orients tRNASec for catalysis. Each tetramer binds the CCA ends of two tRNAs which point to the active sites of the catalytic dimer.</text>
</comment>
<protein>
    <recommendedName>
        <fullName evidence="6">O-phosphoseryl-tRNA(Sec) selenium transferase</fullName>
        <ecNumber evidence="5">2.9.1.2</ecNumber>
    </recommendedName>
    <alternativeName>
        <fullName evidence="14">Selenocysteine synthase</fullName>
    </alternativeName>
    <alternativeName>
        <fullName evidence="15">Selenocysteinyl-tRNA(Sec) synthase</fullName>
    </alternativeName>
    <alternativeName>
        <fullName evidence="16">Sep-tRNA:Sec-tRNA synthase</fullName>
    </alternativeName>
</protein>
<dbReference type="NCBIfam" id="TIGR03531">
    <property type="entry name" value="selenium_SpcS"/>
    <property type="match status" value="1"/>
</dbReference>
<gene>
    <name evidence="18" type="ORF">QR680_008380</name>
</gene>
<evidence type="ECO:0000256" key="16">
    <source>
        <dbReference type="ARBA" id="ARBA00032693"/>
    </source>
</evidence>
<evidence type="ECO:0000256" key="14">
    <source>
        <dbReference type="ARBA" id="ARBA00030669"/>
    </source>
</evidence>
<name>A0AA39M7J3_9BILA</name>